<evidence type="ECO:0008006" key="3">
    <source>
        <dbReference type="Google" id="ProtNLM"/>
    </source>
</evidence>
<dbReference type="InterPro" id="IPR018666">
    <property type="entry name" value="DUF2125"/>
</dbReference>
<organism evidence="1 2">
    <name type="scientific">Gemmobacter megaterium</name>
    <dbReference type="NCBI Taxonomy" id="1086013"/>
    <lineage>
        <taxon>Bacteria</taxon>
        <taxon>Pseudomonadati</taxon>
        <taxon>Pseudomonadota</taxon>
        <taxon>Alphaproteobacteria</taxon>
        <taxon>Rhodobacterales</taxon>
        <taxon>Paracoccaceae</taxon>
        <taxon>Gemmobacter</taxon>
    </lineage>
</organism>
<dbReference type="Proteomes" id="UP000186141">
    <property type="component" value="Unassembled WGS sequence"/>
</dbReference>
<dbReference type="RefSeq" id="WP_076531347.1">
    <property type="nucleotide sequence ID" value="NZ_BMEH01000004.1"/>
</dbReference>
<dbReference type="Pfam" id="PF09898">
    <property type="entry name" value="DUF2125"/>
    <property type="match status" value="1"/>
</dbReference>
<proteinExistence type="predicted"/>
<dbReference type="EMBL" id="FTOT01000004">
    <property type="protein sequence ID" value="SIT01810.1"/>
    <property type="molecule type" value="Genomic_DNA"/>
</dbReference>
<keyword evidence="2" id="KW-1185">Reference proteome</keyword>
<accession>A0A1N7NU18</accession>
<dbReference type="STRING" id="1086013.SAMN05421774_104131"/>
<dbReference type="AlphaFoldDB" id="A0A1N7NU18"/>
<name>A0A1N7NU18_9RHOB</name>
<evidence type="ECO:0000313" key="2">
    <source>
        <dbReference type="Proteomes" id="UP000186141"/>
    </source>
</evidence>
<evidence type="ECO:0000313" key="1">
    <source>
        <dbReference type="EMBL" id="SIT01810.1"/>
    </source>
</evidence>
<dbReference type="OrthoDB" id="7625707at2"/>
<protein>
    <recommendedName>
        <fullName evidence="3">DUF2125 domain-containing protein</fullName>
    </recommendedName>
</protein>
<reference evidence="1 2" key="1">
    <citation type="submission" date="2017-01" db="EMBL/GenBank/DDBJ databases">
        <authorList>
            <person name="Mah S.A."/>
            <person name="Swanson W.J."/>
            <person name="Moy G.W."/>
            <person name="Vacquier V.D."/>
        </authorList>
    </citation>
    <scope>NUCLEOTIDE SEQUENCE [LARGE SCALE GENOMIC DNA]</scope>
    <source>
        <strain evidence="1 2">DSM 26375</strain>
    </source>
</reference>
<gene>
    <name evidence="1" type="ORF">SAMN05421774_104131</name>
</gene>
<sequence length="324" mass="34246">MRGLLWIAVLAIAGWSGWWWFASETALKTAQGWFAARQAEGWQAEHGGIDVQGYPNRIDLTIERPAIAPPGGPWGWQAPFVQILSLSYKPWHLIAAFAPEQRLDTPAGPVLLTADKAQASLVLVPGTDLALDRFQFVAEGLGLSGLVDGRAAHLSLATRPAVGLALAHDLGIEARDIAPSPAFLSRLPPGTVPAQATLVRLDATLTLSAGLDRHAGRTRPALTRVILREARVDWGEIRAFVSGDLVPDAAGFAAGRLDLRLEGATKALDLAIAAGLVAPDFRASWQSALDSLTPQGEAITLPLTLANGAISLGPLLLGPAPRLR</sequence>